<name>A0A316ZFF0_9BASI</name>
<sequence length="60" mass="6373">MALPNLRRIFSSARSAAQERAVSRQAFFRFVAFATSCICIALLSSPRRRAALLGAGSGGS</sequence>
<keyword evidence="1" id="KW-1133">Transmembrane helix</keyword>
<dbReference type="OrthoDB" id="2122015at2759"/>
<dbReference type="RefSeq" id="XP_025600245.1">
    <property type="nucleotide sequence ID" value="XM_025743922.1"/>
</dbReference>
<protein>
    <submittedName>
        <fullName evidence="2">Uncharacterized protein</fullName>
    </submittedName>
</protein>
<evidence type="ECO:0000313" key="2">
    <source>
        <dbReference type="EMBL" id="PWN99966.1"/>
    </source>
</evidence>
<dbReference type="InterPro" id="IPR035195">
    <property type="entry name" value="Emr1"/>
</dbReference>
<keyword evidence="3" id="KW-1185">Reference proteome</keyword>
<dbReference type="AlphaFoldDB" id="A0A316ZFF0"/>
<dbReference type="GO" id="GO:0005739">
    <property type="term" value="C:mitochondrion"/>
    <property type="evidence" value="ECO:0007669"/>
    <property type="project" value="GOC"/>
</dbReference>
<gene>
    <name evidence="2" type="ORF">FA09DRAFT_336809</name>
</gene>
<dbReference type="STRING" id="58919.A0A316ZFF0"/>
<keyword evidence="1" id="KW-0472">Membrane</keyword>
<feature type="transmembrane region" description="Helical" evidence="1">
    <location>
        <begin position="26"/>
        <end position="43"/>
    </location>
</feature>
<evidence type="ECO:0000256" key="1">
    <source>
        <dbReference type="SAM" id="Phobius"/>
    </source>
</evidence>
<dbReference type="Proteomes" id="UP000245946">
    <property type="component" value="Unassembled WGS sequence"/>
</dbReference>
<accession>A0A316ZFF0</accession>
<dbReference type="GO" id="GO:0007008">
    <property type="term" value="P:outer mitochondrial membrane organization"/>
    <property type="evidence" value="ECO:0007669"/>
    <property type="project" value="InterPro"/>
</dbReference>
<dbReference type="EMBL" id="KZ819286">
    <property type="protein sequence ID" value="PWN99966.1"/>
    <property type="molecule type" value="Genomic_DNA"/>
</dbReference>
<keyword evidence="1" id="KW-0812">Transmembrane</keyword>
<dbReference type="GeneID" id="37271466"/>
<organism evidence="2 3">
    <name type="scientific">Tilletiopsis washingtonensis</name>
    <dbReference type="NCBI Taxonomy" id="58919"/>
    <lineage>
        <taxon>Eukaryota</taxon>
        <taxon>Fungi</taxon>
        <taxon>Dikarya</taxon>
        <taxon>Basidiomycota</taxon>
        <taxon>Ustilaginomycotina</taxon>
        <taxon>Exobasidiomycetes</taxon>
        <taxon>Entylomatales</taxon>
        <taxon>Entylomatales incertae sedis</taxon>
        <taxon>Tilletiopsis</taxon>
    </lineage>
</organism>
<reference evidence="2 3" key="1">
    <citation type="journal article" date="2018" name="Mol. Biol. Evol.">
        <title>Broad Genomic Sampling Reveals a Smut Pathogenic Ancestry of the Fungal Clade Ustilaginomycotina.</title>
        <authorList>
            <person name="Kijpornyongpan T."/>
            <person name="Mondo S.J."/>
            <person name="Barry K."/>
            <person name="Sandor L."/>
            <person name="Lee J."/>
            <person name="Lipzen A."/>
            <person name="Pangilinan J."/>
            <person name="LaButti K."/>
            <person name="Hainaut M."/>
            <person name="Henrissat B."/>
            <person name="Grigoriev I.V."/>
            <person name="Spatafora J.W."/>
            <person name="Aime M.C."/>
        </authorList>
    </citation>
    <scope>NUCLEOTIDE SEQUENCE [LARGE SCALE GENOMIC DNA]</scope>
    <source>
        <strain evidence="2 3">MCA 4186</strain>
    </source>
</reference>
<proteinExistence type="predicted"/>
<dbReference type="Pfam" id="PF17237">
    <property type="entry name" value="Emr1"/>
    <property type="match status" value="1"/>
</dbReference>
<evidence type="ECO:0000313" key="3">
    <source>
        <dbReference type="Proteomes" id="UP000245946"/>
    </source>
</evidence>